<dbReference type="Proteomes" id="UP000214746">
    <property type="component" value="Unassembled WGS sequence"/>
</dbReference>
<reference evidence="2" key="1">
    <citation type="submission" date="2018-06" db="EMBL/GenBank/DDBJ databases">
        <title>Paenibacillus xerothermodurans sp. nov. an extremely dry heat resistant spore forming bacterium isolated from the soil of Cape Canaveral, Florida.</title>
        <authorList>
            <person name="Seuylemezian A."/>
            <person name="Kaur N."/>
            <person name="Patil P."/>
            <person name="Patil P."/>
            <person name="Mayilraj S."/>
            <person name="Vaishampayan P."/>
        </authorList>
    </citation>
    <scope>NUCLEOTIDE SEQUENCE [LARGE SCALE GENOMIC DNA]</scope>
    <source>
        <strain evidence="2">ATCC 27380</strain>
    </source>
</reference>
<comment type="caution">
    <text evidence="2">The sequence shown here is derived from an EMBL/GenBank/DDBJ whole genome shotgun (WGS) entry which is preliminary data.</text>
</comment>
<name>A0A2W1NVH9_PAEXE</name>
<organism evidence="2 3">
    <name type="scientific">Paenibacillus xerothermodurans</name>
    <dbReference type="NCBI Taxonomy" id="1977292"/>
    <lineage>
        <taxon>Bacteria</taxon>
        <taxon>Bacillati</taxon>
        <taxon>Bacillota</taxon>
        <taxon>Bacilli</taxon>
        <taxon>Bacillales</taxon>
        <taxon>Paenibacillaceae</taxon>
        <taxon>Paenibacillus</taxon>
    </lineage>
</organism>
<dbReference type="InterPro" id="IPR058600">
    <property type="entry name" value="YhjD-like"/>
</dbReference>
<sequence>MSKKLAGNGRWESSRMMLPEHREALLERRNAPTEIKRAEVPTKEELEMIRDSVLLPIMLTMVEKNGKELQLSTNTLRKLYLAATQILMNRLHAELARLRRELRERQIKVFEDDREDSDLHFRYICRGYEDKFSVIRDVARATISVKLGQHIQAIVGEMQK</sequence>
<evidence type="ECO:0000313" key="3">
    <source>
        <dbReference type="Proteomes" id="UP000214746"/>
    </source>
</evidence>
<keyword evidence="3" id="KW-1185">Reference proteome</keyword>
<dbReference type="Pfam" id="PF26325">
    <property type="entry name" value="YhjD"/>
    <property type="match status" value="1"/>
</dbReference>
<proteinExistence type="predicted"/>
<feature type="coiled-coil region" evidence="1">
    <location>
        <begin position="81"/>
        <end position="108"/>
    </location>
</feature>
<keyword evidence="1" id="KW-0175">Coiled coil</keyword>
<dbReference type="OrthoDB" id="2644100at2"/>
<evidence type="ECO:0000313" key="2">
    <source>
        <dbReference type="EMBL" id="PZE22593.1"/>
    </source>
</evidence>
<dbReference type="EMBL" id="NHRJ02000001">
    <property type="protein sequence ID" value="PZE22593.1"/>
    <property type="molecule type" value="Genomic_DNA"/>
</dbReference>
<gene>
    <name evidence="2" type="ORF">CBW46_002115</name>
</gene>
<protein>
    <submittedName>
        <fullName evidence="2">Uncharacterized protein</fullName>
    </submittedName>
</protein>
<dbReference type="RefSeq" id="WP_089198363.1">
    <property type="nucleotide sequence ID" value="NZ_NHRJ02000001.1"/>
</dbReference>
<evidence type="ECO:0000256" key="1">
    <source>
        <dbReference type="SAM" id="Coils"/>
    </source>
</evidence>
<dbReference type="AlphaFoldDB" id="A0A2W1NVH9"/>
<accession>A0A2W1NVH9</accession>